<evidence type="ECO:0000256" key="3">
    <source>
        <dbReference type="SAM" id="MobiDB-lite"/>
    </source>
</evidence>
<dbReference type="GO" id="GO:0005634">
    <property type="term" value="C:nucleus"/>
    <property type="evidence" value="ECO:0007669"/>
    <property type="project" value="TreeGrafter"/>
</dbReference>
<protein>
    <recommendedName>
        <fullName evidence="8">HTH La-type RNA-binding domain-containing protein</fullName>
    </recommendedName>
</protein>
<evidence type="ECO:0000259" key="5">
    <source>
        <dbReference type="PROSITE" id="PS50961"/>
    </source>
</evidence>
<feature type="compositionally biased region" description="Basic residues" evidence="3">
    <location>
        <begin position="405"/>
        <end position="415"/>
    </location>
</feature>
<evidence type="ECO:0000259" key="4">
    <source>
        <dbReference type="PROSITE" id="PS50102"/>
    </source>
</evidence>
<dbReference type="VEuPathDB" id="FungiDB:SeMB42_g05948"/>
<dbReference type="InterPro" id="IPR036390">
    <property type="entry name" value="WH_DNA-bd_sf"/>
</dbReference>
<feature type="domain" description="RRM" evidence="4">
    <location>
        <begin position="135"/>
        <end position="209"/>
    </location>
</feature>
<dbReference type="SMART" id="SM00715">
    <property type="entry name" value="LA"/>
    <property type="match status" value="1"/>
</dbReference>
<dbReference type="EMBL" id="QEAM01000489">
    <property type="protein sequence ID" value="TPX39389.1"/>
    <property type="molecule type" value="Genomic_DNA"/>
</dbReference>
<organism evidence="6 7">
    <name type="scientific">Synchytrium endobioticum</name>
    <dbReference type="NCBI Taxonomy" id="286115"/>
    <lineage>
        <taxon>Eukaryota</taxon>
        <taxon>Fungi</taxon>
        <taxon>Fungi incertae sedis</taxon>
        <taxon>Chytridiomycota</taxon>
        <taxon>Chytridiomycota incertae sedis</taxon>
        <taxon>Chytridiomycetes</taxon>
        <taxon>Synchytriales</taxon>
        <taxon>Synchytriaceae</taxon>
        <taxon>Synchytrium</taxon>
    </lineage>
</organism>
<evidence type="ECO:0000313" key="6">
    <source>
        <dbReference type="EMBL" id="TPX39389.1"/>
    </source>
</evidence>
<dbReference type="InterPro" id="IPR006630">
    <property type="entry name" value="La_HTH"/>
</dbReference>
<sequence>MEIDIADNNGFTAAVNPLPAPPSLCNIDPKQMLANSILSLLHTYASKTESKSLLGQARSSPTYYDPSLLDGYIPISLLLSLNRMKKLTKDLNVIAQIASTSPMLQVHPDGTKIRRTPILEPSADPQQPVSLKSTGCVLARKFTSDIVKHEISLYFSQFGAVAAVEFISPGVAGIKFMDDGGIAKTMVQAQSITGLRFRGDVLHVEWAASSDFDMLEESIKGLSLSSSNKVKSRPGKYPRKMAGPYKYTVNRILHVDLSGLKWALNDGTDDNEDVISEIEKAPAILKRLFEPYAHVVNVSIEQTTSAYVRFQQPVASELLPVIEKSCGIRYPDYDVALPIRRVNGDEERIYWHVCCARENAVGVAVGSNLHSSCGSRKWEFVRGGASSGGPSSKKRRHDDDTSEKAKKKKCKNVGKRKNDDDEMLVGTVVPAVSIVSGARKGKKQNAKQLNKKAKKNRAKVRSTNGGKGESKEMDLADMFSQL</sequence>
<dbReference type="PANTHER" id="PTHR22792">
    <property type="entry name" value="LUPUS LA PROTEIN-RELATED"/>
    <property type="match status" value="1"/>
</dbReference>
<dbReference type="SUPFAM" id="SSF46785">
    <property type="entry name" value="Winged helix' DNA-binding domain"/>
    <property type="match status" value="1"/>
</dbReference>
<dbReference type="PROSITE" id="PS50961">
    <property type="entry name" value="HTH_LA"/>
    <property type="match status" value="1"/>
</dbReference>
<feature type="compositionally biased region" description="Basic residues" evidence="3">
    <location>
        <begin position="439"/>
        <end position="460"/>
    </location>
</feature>
<dbReference type="Gene3D" id="1.10.10.10">
    <property type="entry name" value="Winged helix-like DNA-binding domain superfamily/Winged helix DNA-binding domain"/>
    <property type="match status" value="1"/>
</dbReference>
<dbReference type="PROSITE" id="PS50102">
    <property type="entry name" value="RRM"/>
    <property type="match status" value="1"/>
</dbReference>
<dbReference type="InterPro" id="IPR000504">
    <property type="entry name" value="RRM_dom"/>
</dbReference>
<accession>A0A507CIW9</accession>
<feature type="domain" description="HTH La-type RNA-binding" evidence="5">
    <location>
        <begin position="31"/>
        <end position="124"/>
    </location>
</feature>
<dbReference type="PANTHER" id="PTHR22792:SF140">
    <property type="entry name" value="ACHILLES, ISOFORM A"/>
    <property type="match status" value="1"/>
</dbReference>
<keyword evidence="1 2" id="KW-0694">RNA-binding</keyword>
<reference evidence="6 7" key="1">
    <citation type="journal article" date="2019" name="Sci. Rep.">
        <title>Comparative genomics of chytrid fungi reveal insights into the obligate biotrophic and pathogenic lifestyle of Synchytrium endobioticum.</title>
        <authorList>
            <person name="van de Vossenberg B.T.L.H."/>
            <person name="Warris S."/>
            <person name="Nguyen H.D.T."/>
            <person name="van Gent-Pelzer M.P.E."/>
            <person name="Joly D.L."/>
            <person name="van de Geest H.C."/>
            <person name="Bonants P.J.M."/>
            <person name="Smith D.S."/>
            <person name="Levesque C.A."/>
            <person name="van der Lee T.A.J."/>
        </authorList>
    </citation>
    <scope>NUCLEOTIDE SEQUENCE [LARGE SCALE GENOMIC DNA]</scope>
    <source>
        <strain evidence="6 7">LEV6574</strain>
    </source>
</reference>
<dbReference type="AlphaFoldDB" id="A0A507CIW9"/>
<gene>
    <name evidence="6" type="ORF">SeLEV6574_g07253</name>
</gene>
<dbReference type="GO" id="GO:0003729">
    <property type="term" value="F:mRNA binding"/>
    <property type="evidence" value="ECO:0007669"/>
    <property type="project" value="TreeGrafter"/>
</dbReference>
<feature type="region of interest" description="Disordered" evidence="3">
    <location>
        <begin position="436"/>
        <end position="482"/>
    </location>
</feature>
<proteinExistence type="predicted"/>
<evidence type="ECO:0008006" key="8">
    <source>
        <dbReference type="Google" id="ProtNLM"/>
    </source>
</evidence>
<name>A0A507CIW9_9FUNG</name>
<dbReference type="InterPro" id="IPR045180">
    <property type="entry name" value="La_dom_prot"/>
</dbReference>
<evidence type="ECO:0000256" key="1">
    <source>
        <dbReference type="ARBA" id="ARBA00022884"/>
    </source>
</evidence>
<feature type="region of interest" description="Disordered" evidence="3">
    <location>
        <begin position="383"/>
        <end position="418"/>
    </location>
</feature>
<evidence type="ECO:0000313" key="7">
    <source>
        <dbReference type="Proteomes" id="UP000320475"/>
    </source>
</evidence>
<dbReference type="InterPro" id="IPR036388">
    <property type="entry name" value="WH-like_DNA-bd_sf"/>
</dbReference>
<dbReference type="Proteomes" id="UP000320475">
    <property type="component" value="Unassembled WGS sequence"/>
</dbReference>
<comment type="caution">
    <text evidence="6">The sequence shown here is derived from an EMBL/GenBank/DDBJ whole genome shotgun (WGS) entry which is preliminary data.</text>
</comment>
<evidence type="ECO:0000256" key="2">
    <source>
        <dbReference type="PROSITE-ProRule" id="PRU00332"/>
    </source>
</evidence>
<dbReference type="OrthoDB" id="439993at2759"/>